<dbReference type="KEGG" id="vbo:CKY39_16075"/>
<evidence type="ECO:0000313" key="2">
    <source>
        <dbReference type="Proteomes" id="UP000217154"/>
    </source>
</evidence>
<evidence type="ECO:0000313" key="1">
    <source>
        <dbReference type="EMBL" id="ATA54556.1"/>
    </source>
</evidence>
<name>A0A250DJK6_9BURK</name>
<organism evidence="1 2">
    <name type="scientific">Variovorax boronicumulans</name>
    <dbReference type="NCBI Taxonomy" id="436515"/>
    <lineage>
        <taxon>Bacteria</taxon>
        <taxon>Pseudomonadati</taxon>
        <taxon>Pseudomonadota</taxon>
        <taxon>Betaproteobacteria</taxon>
        <taxon>Burkholderiales</taxon>
        <taxon>Comamonadaceae</taxon>
        <taxon>Variovorax</taxon>
    </lineage>
</organism>
<protein>
    <submittedName>
        <fullName evidence="1">Uncharacterized protein</fullName>
    </submittedName>
</protein>
<accession>A0A250DJK6</accession>
<dbReference type="EMBL" id="CP023284">
    <property type="protein sequence ID" value="ATA54556.1"/>
    <property type="molecule type" value="Genomic_DNA"/>
</dbReference>
<reference evidence="1 2" key="1">
    <citation type="submission" date="2017-09" db="EMBL/GenBank/DDBJ databases">
        <title>The diverse metabolic capabilities of V. boronicumulans make it an excellent choice for continued studies on novel biodegradation.</title>
        <authorList>
            <person name="Sun S."/>
        </authorList>
    </citation>
    <scope>NUCLEOTIDE SEQUENCE [LARGE SCALE GENOMIC DNA]</scope>
    <source>
        <strain evidence="1 2">J1</strain>
    </source>
</reference>
<dbReference type="Proteomes" id="UP000217154">
    <property type="component" value="Chromosome"/>
</dbReference>
<dbReference type="AlphaFoldDB" id="A0A250DJK6"/>
<sequence length="63" mass="7483">MRIVEKYCEWHRGMGLDVRPHRDFEEGSAGPLYSVCAACRRQESERVAEELTEDRRGWDDWPD</sequence>
<proteinExistence type="predicted"/>
<gene>
    <name evidence="1" type="ORF">CKY39_16075</name>
</gene>